<gene>
    <name evidence="8" type="ORF">HPB48_023773</name>
</gene>
<dbReference type="InterPro" id="IPR018499">
    <property type="entry name" value="Tetraspanin/Peripherin"/>
</dbReference>
<name>A0A9J6H5V3_HAELO</name>
<dbReference type="Pfam" id="PF00335">
    <property type="entry name" value="Tetraspanin"/>
    <property type="match status" value="1"/>
</dbReference>
<keyword evidence="4 7" id="KW-1133">Transmembrane helix</keyword>
<feature type="transmembrane region" description="Helical" evidence="7">
    <location>
        <begin position="32"/>
        <end position="54"/>
    </location>
</feature>
<evidence type="ECO:0000256" key="1">
    <source>
        <dbReference type="ARBA" id="ARBA00004141"/>
    </source>
</evidence>
<dbReference type="Gene3D" id="1.10.1450.10">
    <property type="entry name" value="Tetraspanin"/>
    <property type="match status" value="1"/>
</dbReference>
<dbReference type="OrthoDB" id="2014092at2759"/>
<dbReference type="VEuPathDB" id="VectorBase:HLOH_042449"/>
<evidence type="ECO:0000256" key="3">
    <source>
        <dbReference type="ARBA" id="ARBA00022692"/>
    </source>
</evidence>
<protein>
    <recommendedName>
        <fullName evidence="10">Tetraspanin</fullName>
    </recommendedName>
</protein>
<evidence type="ECO:0000256" key="6">
    <source>
        <dbReference type="PIRSR" id="PIRSR002419-1"/>
    </source>
</evidence>
<keyword evidence="3 7" id="KW-0812">Transmembrane</keyword>
<dbReference type="PIRSF" id="PIRSF002419">
    <property type="entry name" value="Tetraspanin"/>
    <property type="match status" value="1"/>
</dbReference>
<dbReference type="GO" id="GO:0005886">
    <property type="term" value="C:plasma membrane"/>
    <property type="evidence" value="ECO:0007669"/>
    <property type="project" value="TreeGrafter"/>
</dbReference>
<keyword evidence="6" id="KW-1015">Disulfide bond</keyword>
<feature type="disulfide bond" evidence="6">
    <location>
        <begin position="189"/>
        <end position="224"/>
    </location>
</feature>
<feature type="disulfide bond" evidence="6">
    <location>
        <begin position="190"/>
        <end position="208"/>
    </location>
</feature>
<comment type="caution">
    <text evidence="8">The sequence shown here is derived from an EMBL/GenBank/DDBJ whole genome shotgun (WGS) entry which is preliminary data.</text>
</comment>
<evidence type="ECO:0008006" key="10">
    <source>
        <dbReference type="Google" id="ProtNLM"/>
    </source>
</evidence>
<keyword evidence="9" id="KW-1185">Reference proteome</keyword>
<feature type="transmembrane region" description="Helical" evidence="7">
    <location>
        <begin position="100"/>
        <end position="121"/>
    </location>
</feature>
<dbReference type="PANTHER" id="PTHR19282:SF431">
    <property type="entry name" value="TETRASPANIN 26A, ISOFORM B-RELATED"/>
    <property type="match status" value="1"/>
</dbReference>
<accession>A0A9J6H5V3</accession>
<keyword evidence="5 7" id="KW-0472">Membrane</keyword>
<feature type="transmembrane region" description="Helical" evidence="7">
    <location>
        <begin position="133"/>
        <end position="152"/>
    </location>
</feature>
<evidence type="ECO:0000256" key="5">
    <source>
        <dbReference type="ARBA" id="ARBA00023136"/>
    </source>
</evidence>
<comment type="subcellular location">
    <subcellularLocation>
        <location evidence="1">Membrane</location>
        <topology evidence="1">Multi-pass membrane protein</topology>
    </subcellularLocation>
</comment>
<evidence type="ECO:0000256" key="7">
    <source>
        <dbReference type="SAM" id="Phobius"/>
    </source>
</evidence>
<dbReference type="EMBL" id="JABSTR010000962">
    <property type="protein sequence ID" value="KAH9383051.1"/>
    <property type="molecule type" value="Genomic_DNA"/>
</dbReference>
<evidence type="ECO:0000313" key="8">
    <source>
        <dbReference type="EMBL" id="KAH9383051.1"/>
    </source>
</evidence>
<evidence type="ECO:0000313" key="9">
    <source>
        <dbReference type="Proteomes" id="UP000821853"/>
    </source>
</evidence>
<dbReference type="OMA" id="NDWDANI"/>
<evidence type="ECO:0000256" key="4">
    <source>
        <dbReference type="ARBA" id="ARBA00022989"/>
    </source>
</evidence>
<dbReference type="Proteomes" id="UP000821853">
    <property type="component" value="Unassembled WGS sequence"/>
</dbReference>
<dbReference type="InterPro" id="IPR008952">
    <property type="entry name" value="Tetraspanin_EC2_sf"/>
</dbReference>
<dbReference type="InterPro" id="IPR000301">
    <property type="entry name" value="Tetraspanin_animals"/>
</dbReference>
<dbReference type="PANTHER" id="PTHR19282">
    <property type="entry name" value="TETRASPANIN"/>
    <property type="match status" value="1"/>
</dbReference>
<organism evidence="8 9">
    <name type="scientific">Haemaphysalis longicornis</name>
    <name type="common">Bush tick</name>
    <dbReference type="NCBI Taxonomy" id="44386"/>
    <lineage>
        <taxon>Eukaryota</taxon>
        <taxon>Metazoa</taxon>
        <taxon>Ecdysozoa</taxon>
        <taxon>Arthropoda</taxon>
        <taxon>Chelicerata</taxon>
        <taxon>Arachnida</taxon>
        <taxon>Acari</taxon>
        <taxon>Parasitiformes</taxon>
        <taxon>Ixodida</taxon>
        <taxon>Ixodoidea</taxon>
        <taxon>Ixodidae</taxon>
        <taxon>Haemaphysalinae</taxon>
        <taxon>Haemaphysalis</taxon>
    </lineage>
</organism>
<reference evidence="8 9" key="1">
    <citation type="journal article" date="2020" name="Cell">
        <title>Large-Scale Comparative Analyses of Tick Genomes Elucidate Their Genetic Diversity and Vector Capacities.</title>
        <authorList>
            <consortium name="Tick Genome and Microbiome Consortium (TIGMIC)"/>
            <person name="Jia N."/>
            <person name="Wang J."/>
            <person name="Shi W."/>
            <person name="Du L."/>
            <person name="Sun Y."/>
            <person name="Zhan W."/>
            <person name="Jiang J.F."/>
            <person name="Wang Q."/>
            <person name="Zhang B."/>
            <person name="Ji P."/>
            <person name="Bell-Sakyi L."/>
            <person name="Cui X.M."/>
            <person name="Yuan T.T."/>
            <person name="Jiang B.G."/>
            <person name="Yang W.F."/>
            <person name="Lam T.T."/>
            <person name="Chang Q.C."/>
            <person name="Ding S.J."/>
            <person name="Wang X.J."/>
            <person name="Zhu J.G."/>
            <person name="Ruan X.D."/>
            <person name="Zhao L."/>
            <person name="Wei J.T."/>
            <person name="Ye R.Z."/>
            <person name="Que T.C."/>
            <person name="Du C.H."/>
            <person name="Zhou Y.H."/>
            <person name="Cheng J.X."/>
            <person name="Dai P.F."/>
            <person name="Guo W.B."/>
            <person name="Han X.H."/>
            <person name="Huang E.J."/>
            <person name="Li L.F."/>
            <person name="Wei W."/>
            <person name="Gao Y.C."/>
            <person name="Liu J.Z."/>
            <person name="Shao H.Z."/>
            <person name="Wang X."/>
            <person name="Wang C.C."/>
            <person name="Yang T.C."/>
            <person name="Huo Q.B."/>
            <person name="Li W."/>
            <person name="Chen H.Y."/>
            <person name="Chen S.E."/>
            <person name="Zhou L.G."/>
            <person name="Ni X.B."/>
            <person name="Tian J.H."/>
            <person name="Sheng Y."/>
            <person name="Liu T."/>
            <person name="Pan Y.S."/>
            <person name="Xia L.Y."/>
            <person name="Li J."/>
            <person name="Zhao F."/>
            <person name="Cao W.C."/>
        </authorList>
    </citation>
    <scope>NUCLEOTIDE SEQUENCE [LARGE SCALE GENOMIC DNA]</scope>
    <source>
        <strain evidence="8">HaeL-2018</strain>
    </source>
</reference>
<sequence length="238" mass="26686">MASWARTGLWCPSRPSAPARCANRRAVRYPLILMNCVLWVIGLVLIVTGLYAYLGTRATSRPVPSEPVLNIYRWACRTLPALPTTRETARASQMIVRLELTVMAVGGGLLALSFCGCVGALRENTCLLNAYSSLITALLLLNLIVGLLVFFLPSQLKRMLRAAVSPHLIDRYRDSPDLQNFIDSMDLQCCGLTQRSFRDWNNNMYFNCSRSNPSSECCSVPYSCCKRNSTDEARQYYH</sequence>
<dbReference type="AlphaFoldDB" id="A0A9J6H5V3"/>
<evidence type="ECO:0000256" key="2">
    <source>
        <dbReference type="ARBA" id="ARBA00006840"/>
    </source>
</evidence>
<proteinExistence type="inferred from homology"/>
<comment type="similarity">
    <text evidence="2">Belongs to the tetraspanin (TM4SF) family.</text>
</comment>